<dbReference type="CDD" id="cd05392">
    <property type="entry name" value="RasGAP_Neurofibromin_like"/>
    <property type="match status" value="1"/>
</dbReference>
<dbReference type="Gene3D" id="3.40.525.10">
    <property type="entry name" value="CRAL-TRIO lipid binding domain"/>
    <property type="match status" value="1"/>
</dbReference>
<keyword evidence="2" id="KW-0597">Phosphoprotein</keyword>
<dbReference type="InterPro" id="IPR008936">
    <property type="entry name" value="Rho_GTPase_activation_prot"/>
</dbReference>
<feature type="compositionally biased region" description="Polar residues" evidence="3">
    <location>
        <begin position="720"/>
        <end position="736"/>
    </location>
</feature>
<dbReference type="GO" id="GO:0005096">
    <property type="term" value="F:GTPase activator activity"/>
    <property type="evidence" value="ECO:0007669"/>
    <property type="project" value="UniProtKB-KW"/>
</dbReference>
<gene>
    <name evidence="5" type="ORF">LAME_0G10902G</name>
</gene>
<keyword evidence="1" id="KW-0343">GTPase activation</keyword>
<dbReference type="PROSITE" id="PS50018">
    <property type="entry name" value="RAS_GTPASE_ACTIV_2"/>
    <property type="match status" value="1"/>
</dbReference>
<feature type="compositionally biased region" description="Polar residues" evidence="3">
    <location>
        <begin position="170"/>
        <end position="186"/>
    </location>
</feature>
<feature type="region of interest" description="Disordered" evidence="3">
    <location>
        <begin position="357"/>
        <end position="377"/>
    </location>
</feature>
<dbReference type="Proteomes" id="UP000191144">
    <property type="component" value="Chromosome G"/>
</dbReference>
<proteinExistence type="predicted"/>
<evidence type="ECO:0000259" key="4">
    <source>
        <dbReference type="PROSITE" id="PS50018"/>
    </source>
</evidence>
<feature type="region of interest" description="Disordered" evidence="3">
    <location>
        <begin position="170"/>
        <end position="189"/>
    </location>
</feature>
<evidence type="ECO:0000256" key="1">
    <source>
        <dbReference type="ARBA" id="ARBA00022468"/>
    </source>
</evidence>
<dbReference type="InterPro" id="IPR039360">
    <property type="entry name" value="Ras_GTPase"/>
</dbReference>
<feature type="domain" description="Ras-GAP" evidence="4">
    <location>
        <begin position="1507"/>
        <end position="1696"/>
    </location>
</feature>
<protein>
    <submittedName>
        <fullName evidence="5">LAME_0G10902g1_1</fullName>
    </submittedName>
</protein>
<accession>A0A1G4K976</accession>
<feature type="compositionally biased region" description="Polar residues" evidence="3">
    <location>
        <begin position="748"/>
        <end position="757"/>
    </location>
</feature>
<feature type="compositionally biased region" description="Low complexity" evidence="3">
    <location>
        <begin position="357"/>
        <end position="376"/>
    </location>
</feature>
<evidence type="ECO:0000256" key="2">
    <source>
        <dbReference type="ARBA" id="ARBA00022553"/>
    </source>
</evidence>
<dbReference type="GO" id="GO:0007165">
    <property type="term" value="P:signal transduction"/>
    <property type="evidence" value="ECO:0007669"/>
    <property type="project" value="UniProtKB-ARBA"/>
</dbReference>
<keyword evidence="6" id="KW-1185">Reference proteome</keyword>
<dbReference type="PANTHER" id="PTHR10194">
    <property type="entry name" value="RAS GTPASE-ACTIVATING PROTEINS"/>
    <property type="match status" value="1"/>
</dbReference>
<feature type="compositionally biased region" description="Low complexity" evidence="3">
    <location>
        <begin position="737"/>
        <end position="747"/>
    </location>
</feature>
<dbReference type="PROSITE" id="PS00509">
    <property type="entry name" value="RAS_GTPASE_ACTIV_1"/>
    <property type="match status" value="1"/>
</dbReference>
<dbReference type="Pfam" id="PF00616">
    <property type="entry name" value="RasGAP"/>
    <property type="match status" value="2"/>
</dbReference>
<feature type="region of interest" description="Disordered" evidence="3">
    <location>
        <begin position="720"/>
        <end position="763"/>
    </location>
</feature>
<reference evidence="6" key="1">
    <citation type="submission" date="2016-03" db="EMBL/GenBank/DDBJ databases">
        <authorList>
            <person name="Devillers Hugo."/>
        </authorList>
    </citation>
    <scope>NUCLEOTIDE SEQUENCE [LARGE SCALE GENOMIC DNA]</scope>
</reference>
<dbReference type="InterPro" id="IPR001936">
    <property type="entry name" value="RasGAP_dom"/>
</dbReference>
<dbReference type="InterPro" id="IPR023152">
    <property type="entry name" value="RasGAP_CS"/>
</dbReference>
<sequence>MTSNTARFTYELILNALPIKSGTGGYLEVESEPSFISCRLILFNLATTYSIDAVIEESMRLIDIITKEQKTSNPSEKALCSLTVLLRLLSDIAELCWKYEDSQRSRQANESLDQEEAMSKNDVGFATQKSCFHVSRPRPLESSIAQRLIQEISRLKLNFSTMRALRRISSSHISGQSNPGSSSKNDATGLDDLDSSPLLRAISTNLDYLSRFAAAANPSEFLEFIDSHVLIPLVEQRSCSEVDVIPYLDFFSAFYITTNNLPSFLQNISKIMENMKKSAHQELVLMYAAQAIMTWILSRPHEYVEVINEIRSSAKDEISHAICRLSSSLFDDVHSNYNVSYVLTTTVSSNAAISEFKSSPPSSDVSSPISSSGSASYFQSDTTDLRRIHTYTRSDFESQALSSGWDFFNSSILSGALFQVEDVANLSILRFLVVMLLFQPSAFEEMNMMSFKHIPNEAALSLDEISKPIAEDEKKKPQNQFSKLRPSSHRKLQNFKFPSFTSTSRKVKFLTTLVKNINGSQIVSDTSLLDTLRVLVLMFRAASAIKLADEESPAVTFCKRLLFVVGDSLQLCNYSQSKKNPVIARCLSRNPTSHTKLQIAFFPPALILEPDSFLTRLNQFTQNKHTGYKHLRTLTEGFKIFFSIPNVTRSNLELVLKSIEFFRVTLAEMSDVILAALNHFSEGFAANVEDILEGSLKSGADFSRIGRSFSPPFPLKLVPTLSSQPSNNKTDIVRTTSSSSVSSGASSYNENNSISKSTNERPAILAPRARRPSGSTMTTVNKVNAKMPLSSECDKTLYGTKAQFESVNRIVTSPLRFSRSMELSESNLNSLIAQSSGQNSSIENSMFIAQNLTNADLADARLTMVNIFSVYKRTIQDYFVTMSRHPAFKVINDYKILIKPLFVGLVDDHPVVQASTRSFSAFIATWAMKLDNGKECREIRLILYKGAAYLVTLISSALFNLDLDDVKREQLLDVTLKYMDLRSELIANLDVESLKNIEEDTHHLLHGSTGRALFASLVSHEPKVHKLLRACFRSLLRELDSHAKLMGQDSGVEKYNLKFFNSMCKDNYVSTGAVAFQRRLRSEVLKYIEVPDKMLFDSLKLMYSQWLNFIRKPQLNSTDSNHFRNIAGFIASSCGPFLTIDQTAVAKSHEGASMQDEVIEMIDFFISRQCTWLNDPNLLTRENSKDIVSTELHPLAFKYLFKHLKKLTDDLESLDLAQAQNETSVLLLEQIVLIVRTALEREDAKDGLILVSVQVLELTSQIFKVVENVNHSSTRYYKAIMHLSKMLKSFENTEHNLCVSGVLLIKNQWLRSAISWFKSAIFKELDLNNLSRPHREMSLKRRDLDYLYIDTSIESSKALAYITKDLMLEVPLSISEGELKRSKAVTFGNYFSILLKGLERTATVDAYPSTLRHKIGVLNDNIITSLTNLLNANVDVGLRYALPIGYSKNQGIKVAFLRVFVEIISNFDIQTTKATKEKSELVEQFVVQSLSCPQLLPLVAKVCPANDIDSLASSMLTIYEVKNASHLIVMELIKQEIQAASRYADVLRRNSCATRTLSMFSRLKGSHYLKKTLQPALCEIIANDEDFEIEKITLDHPEAEKHVALFTKYLGLLIDSIVNSVSFFPPQFFLICQSIYLSVKEKFPGYETVAVGSFVFLRFFCPALVSPDSENLVDIVTPKHKRAFVTLAKVIQNIANGSINSMKWPVLKSKSDFLKTCGEKVSVFLAELARPRRIVSTELRMNEKVTLNDFNFLHRYLYQHGLEARSEVIDAIKSQEDLETLKEVGRATDVLLWTLGQPRMEFRNVIPAFIRERMDDYPELYEFMSRHSLRTFVFKEESSFIHEAVSSEGLPMIVITLKLLHLQTVDAEVIIYRTFQVYSKVWSSKHYIVIDCSGFDRDHAGAKKLATFFLNLIPDDAARNCVHFYYYNMSKEIVNWWLPIFKGNNPYLQYHRTIHHFINSDANPSLIKSLKLTSFSNGICSDVRVTLRDVSLYDHEKGRFTPVTMKIGNKHLQMISETPFRFKVTGIDDVVEINYNNVYEVGRITSTIVSFETGVPSEFTINFDDGNKLVLCSSKYLEIIKIFYYVQARIEEDYDSGDFEIQKQNETIQNDEREHNEVLSSLLLVIYAGLCSDNEEVKNISYNILAASQEAFGLDFECKLRISPEVHVPHDTSAFCYSLFRGLAKTAPELSLVVWKSLLEGLSGVFEETDVPHVVSALSPWAANLYKYVYLADDENGPENVSYVIRTLIKLSVKDPKMTMMYSQCIWSVLILEADLVAVIVDEIVNHSLDRDSEGGDWKNVISLITRVSTVEMCSEVINRILSVSRLFLPSLKMEASTNSWSELIILVNITVALFFDSLLLAQLFLPEVLYIVSLLIDVGPSELRLSLHKLLMNACQSLSTNDSLSLERKNSLDLLKETFSRQKMRFMSGFSQDKGRILQNFSASSFLSKFTTLEHFISSIVALMETSSETENLQWKAKYNKYIMDAVFNVRSFLSAKAAMITGIIGQNGLPEYVCRNMLLQTIKAVAEPYVSDELTFLMISHCFTYSKIVLGLQPSSILLRRLFWLAAAFIQSPNTVFYHGGILFIGNTVKRITTPHENEEKRSLKSLLYASRGFAEPLLVELESMGGLKMTMENLPYFFLNSVMKGLLIPHVKSTSVDCLCLMVTLAYRDLRYEYCEDHLCYFLIVYQVLRPSKLSSLITELQINDELHFFDEHNFVTKSLLRWMELDSEASLIALYQASVYFAAGSSDELSKTRYLLLIQHLVRVNPMKVIRIYSIIRPELNRIAAFDAQSDFPQLVLSIVQEIVKEKEYAHAASHLSETHAFLKSKDLSGIGKIDIPYNSSEIMTGIRVNPYAAYESKKLTVQIMFRMMKLPGGNE</sequence>
<dbReference type="Gene3D" id="1.10.506.10">
    <property type="entry name" value="GTPase Activation - p120gap, domain 1"/>
    <property type="match status" value="2"/>
</dbReference>
<evidence type="ECO:0000313" key="5">
    <source>
        <dbReference type="EMBL" id="SCV00612.1"/>
    </source>
</evidence>
<name>A0A1G4K976_9SACH</name>
<evidence type="ECO:0000313" key="6">
    <source>
        <dbReference type="Proteomes" id="UP000191144"/>
    </source>
</evidence>
<organism evidence="5 6">
    <name type="scientific">Lachancea meyersii CBS 8951</name>
    <dbReference type="NCBI Taxonomy" id="1266667"/>
    <lineage>
        <taxon>Eukaryota</taxon>
        <taxon>Fungi</taxon>
        <taxon>Dikarya</taxon>
        <taxon>Ascomycota</taxon>
        <taxon>Saccharomycotina</taxon>
        <taxon>Saccharomycetes</taxon>
        <taxon>Saccharomycetales</taxon>
        <taxon>Saccharomycetaceae</taxon>
        <taxon>Lachancea</taxon>
    </lineage>
</organism>
<dbReference type="InterPro" id="IPR036865">
    <property type="entry name" value="CRAL-TRIO_dom_sf"/>
</dbReference>
<dbReference type="SUPFAM" id="SSF48350">
    <property type="entry name" value="GTPase activation domain, GAP"/>
    <property type="match status" value="1"/>
</dbReference>
<dbReference type="SMART" id="SM00323">
    <property type="entry name" value="RasGAP"/>
    <property type="match status" value="1"/>
</dbReference>
<dbReference type="EMBL" id="LT598484">
    <property type="protein sequence ID" value="SCV00612.1"/>
    <property type="molecule type" value="Genomic_DNA"/>
</dbReference>
<dbReference type="PANTHER" id="PTHR10194:SF142">
    <property type="entry name" value="NEUROFIBROMIN"/>
    <property type="match status" value="1"/>
</dbReference>
<dbReference type="OrthoDB" id="28245at2759"/>
<evidence type="ECO:0000256" key="3">
    <source>
        <dbReference type="SAM" id="MobiDB-lite"/>
    </source>
</evidence>